<dbReference type="RefSeq" id="WP_386096456.1">
    <property type="nucleotide sequence ID" value="NZ_JBHUOZ010000001.1"/>
</dbReference>
<dbReference type="SUPFAM" id="SSF48179">
    <property type="entry name" value="6-phosphogluconate dehydrogenase C-terminal domain-like"/>
    <property type="match status" value="1"/>
</dbReference>
<evidence type="ECO:0000313" key="2">
    <source>
        <dbReference type="EMBL" id="MFD2919353.1"/>
    </source>
</evidence>
<gene>
    <name evidence="2" type="ORF">ACFS6H_06485</name>
</gene>
<name>A0ABW6A523_9BACT</name>
<dbReference type="EMBL" id="JBHUOZ010000001">
    <property type="protein sequence ID" value="MFD2919353.1"/>
    <property type="molecule type" value="Genomic_DNA"/>
</dbReference>
<organism evidence="2 3">
    <name type="scientific">Terrimonas rubra</name>
    <dbReference type="NCBI Taxonomy" id="1035890"/>
    <lineage>
        <taxon>Bacteria</taxon>
        <taxon>Pseudomonadati</taxon>
        <taxon>Bacteroidota</taxon>
        <taxon>Chitinophagia</taxon>
        <taxon>Chitinophagales</taxon>
        <taxon>Chitinophagaceae</taxon>
        <taxon>Terrimonas</taxon>
    </lineage>
</organism>
<accession>A0ABW6A523</accession>
<dbReference type="PANTHER" id="PTHR48075">
    <property type="entry name" value="3-HYDROXYACYL-COA DEHYDROGENASE FAMILY PROTEIN"/>
    <property type="match status" value="1"/>
</dbReference>
<feature type="domain" description="3-hydroxyacyl-CoA dehydrogenase C-terminal" evidence="1">
    <location>
        <begin position="129"/>
        <end position="200"/>
    </location>
</feature>
<dbReference type="InterPro" id="IPR006108">
    <property type="entry name" value="3HC_DH_C"/>
</dbReference>
<proteinExistence type="predicted"/>
<dbReference type="Gene3D" id="1.10.1040.10">
    <property type="entry name" value="N-(1-d-carboxylethyl)-l-norvaline Dehydrogenase, domain 2"/>
    <property type="match status" value="1"/>
</dbReference>
<dbReference type="PANTHER" id="PTHR48075:SF5">
    <property type="entry name" value="3-HYDROXYBUTYRYL-COA DEHYDROGENASE"/>
    <property type="match status" value="1"/>
</dbReference>
<reference evidence="3" key="1">
    <citation type="journal article" date="2019" name="Int. J. Syst. Evol. Microbiol.">
        <title>The Global Catalogue of Microorganisms (GCM) 10K type strain sequencing project: providing services to taxonomists for standard genome sequencing and annotation.</title>
        <authorList>
            <consortium name="The Broad Institute Genomics Platform"/>
            <consortium name="The Broad Institute Genome Sequencing Center for Infectious Disease"/>
            <person name="Wu L."/>
            <person name="Ma J."/>
        </authorList>
    </citation>
    <scope>NUCLEOTIDE SEQUENCE [LARGE SCALE GENOMIC DNA]</scope>
    <source>
        <strain evidence="3">KCTC 23299</strain>
    </source>
</reference>
<dbReference type="InterPro" id="IPR013328">
    <property type="entry name" value="6PGD_dom2"/>
</dbReference>
<comment type="caution">
    <text evidence="2">The sequence shown here is derived from an EMBL/GenBank/DDBJ whole genome shotgun (WGS) entry which is preliminary data.</text>
</comment>
<dbReference type="Pfam" id="PF00725">
    <property type="entry name" value="3HCDH"/>
    <property type="match status" value="1"/>
</dbReference>
<keyword evidence="3" id="KW-1185">Reference proteome</keyword>
<protein>
    <submittedName>
        <fullName evidence="2">3-hydroxyacyl-CoA dehydrogenase family protein</fullName>
    </submittedName>
</protein>
<dbReference type="Proteomes" id="UP001597511">
    <property type="component" value="Unassembled WGS sequence"/>
</dbReference>
<dbReference type="InterPro" id="IPR008927">
    <property type="entry name" value="6-PGluconate_DH-like_C_sf"/>
</dbReference>
<evidence type="ECO:0000259" key="1">
    <source>
        <dbReference type="Pfam" id="PF00725"/>
    </source>
</evidence>
<sequence>MQITVITNPALKQELLQQVTGEQALTGVQFAASVSEVQPHAAVVIDLLFTGSEEEIKRLHALQAGLVIVHAPLVTLPQLPGNFARINSWPGFLQRNLVEAATTAPLRIQVEQVFQRFNKKVSFTADVVGFISARVVATIINEAYLSLAEELSTKEAIDTAMKMGTNYPYGPFEWAGKIGKEELAGLLKLLAREKSRYTVAPLLVQEINE</sequence>
<evidence type="ECO:0000313" key="3">
    <source>
        <dbReference type="Proteomes" id="UP001597511"/>
    </source>
</evidence>